<dbReference type="OrthoDB" id="2977329at2759"/>
<name>A0A0C9WLX1_9AGAR</name>
<organism evidence="1 2">
    <name type="scientific">Laccaria amethystina LaAM-08-1</name>
    <dbReference type="NCBI Taxonomy" id="1095629"/>
    <lineage>
        <taxon>Eukaryota</taxon>
        <taxon>Fungi</taxon>
        <taxon>Dikarya</taxon>
        <taxon>Basidiomycota</taxon>
        <taxon>Agaricomycotina</taxon>
        <taxon>Agaricomycetes</taxon>
        <taxon>Agaricomycetidae</taxon>
        <taxon>Agaricales</taxon>
        <taxon>Agaricineae</taxon>
        <taxon>Hydnangiaceae</taxon>
        <taxon>Laccaria</taxon>
    </lineage>
</organism>
<dbReference type="Proteomes" id="UP000054477">
    <property type="component" value="Unassembled WGS sequence"/>
</dbReference>
<sequence length="395" mass="44145">MARPFEIASYSQHSFSAEIVDLFLEDCQQDSATLISSSLVSKKWALSTRRYLFSNITISIGRGIGRFGDLFHSPHATITPFVKSLSLIAGGAQCSTDGEQRFLIQLLSKLGIVPFHTFSLEFEEQDGYVLRKDPLSAHARGLMSAYHTVVNLRLHCEVSTITDLVELLCSLPLLEVADLSVQIHKSYDDPQHRPPSTLRKVILWKRLQPILDWISDITPNHSISDITLNSEPDFQDSERISQFVASQGDKLTHLTLKSSYSRWEDSEPLSINISSNGGLSRLELYDLSPDDLEGVLNSVSTSSPVEIAMTFDDSFTGYSFRDLIDKLDSIFSEPRYNQLKSLAVSASGVDLDPERRFPRCWSRGILTGFTARPNFEIEETSGTDSDFEESGGIFT</sequence>
<keyword evidence="2" id="KW-1185">Reference proteome</keyword>
<reference evidence="1 2" key="1">
    <citation type="submission" date="2014-04" db="EMBL/GenBank/DDBJ databases">
        <authorList>
            <consortium name="DOE Joint Genome Institute"/>
            <person name="Kuo A."/>
            <person name="Kohler A."/>
            <person name="Nagy L.G."/>
            <person name="Floudas D."/>
            <person name="Copeland A."/>
            <person name="Barry K.W."/>
            <person name="Cichocki N."/>
            <person name="Veneault-Fourrey C."/>
            <person name="LaButti K."/>
            <person name="Lindquist E.A."/>
            <person name="Lipzen A."/>
            <person name="Lundell T."/>
            <person name="Morin E."/>
            <person name="Murat C."/>
            <person name="Sun H."/>
            <person name="Tunlid A."/>
            <person name="Henrissat B."/>
            <person name="Grigoriev I.V."/>
            <person name="Hibbett D.S."/>
            <person name="Martin F."/>
            <person name="Nordberg H.P."/>
            <person name="Cantor M.N."/>
            <person name="Hua S.X."/>
        </authorList>
    </citation>
    <scope>NUCLEOTIDE SEQUENCE [LARGE SCALE GENOMIC DNA]</scope>
    <source>
        <strain evidence="1 2">LaAM-08-1</strain>
    </source>
</reference>
<gene>
    <name evidence="1" type="ORF">K443DRAFT_681385</name>
</gene>
<proteinExistence type="predicted"/>
<evidence type="ECO:0008006" key="3">
    <source>
        <dbReference type="Google" id="ProtNLM"/>
    </source>
</evidence>
<accession>A0A0C9WLX1</accession>
<evidence type="ECO:0000313" key="1">
    <source>
        <dbReference type="EMBL" id="KIJ97614.1"/>
    </source>
</evidence>
<dbReference type="EMBL" id="KN838688">
    <property type="protein sequence ID" value="KIJ97614.1"/>
    <property type="molecule type" value="Genomic_DNA"/>
</dbReference>
<reference evidence="2" key="2">
    <citation type="submission" date="2015-01" db="EMBL/GenBank/DDBJ databases">
        <title>Evolutionary Origins and Diversification of the Mycorrhizal Mutualists.</title>
        <authorList>
            <consortium name="DOE Joint Genome Institute"/>
            <consortium name="Mycorrhizal Genomics Consortium"/>
            <person name="Kohler A."/>
            <person name="Kuo A."/>
            <person name="Nagy L.G."/>
            <person name="Floudas D."/>
            <person name="Copeland A."/>
            <person name="Barry K.W."/>
            <person name="Cichocki N."/>
            <person name="Veneault-Fourrey C."/>
            <person name="LaButti K."/>
            <person name="Lindquist E.A."/>
            <person name="Lipzen A."/>
            <person name="Lundell T."/>
            <person name="Morin E."/>
            <person name="Murat C."/>
            <person name="Riley R."/>
            <person name="Ohm R."/>
            <person name="Sun H."/>
            <person name="Tunlid A."/>
            <person name="Henrissat B."/>
            <person name="Grigoriev I.V."/>
            <person name="Hibbett D.S."/>
            <person name="Martin F."/>
        </authorList>
    </citation>
    <scope>NUCLEOTIDE SEQUENCE [LARGE SCALE GENOMIC DNA]</scope>
    <source>
        <strain evidence="2">LaAM-08-1</strain>
    </source>
</reference>
<evidence type="ECO:0000313" key="2">
    <source>
        <dbReference type="Proteomes" id="UP000054477"/>
    </source>
</evidence>
<dbReference type="HOGENOM" id="CLU_729716_0_0_1"/>
<dbReference type="AlphaFoldDB" id="A0A0C9WLX1"/>
<protein>
    <recommendedName>
        <fullName evidence="3">F-box domain-containing protein</fullName>
    </recommendedName>
</protein>